<evidence type="ECO:0000313" key="3">
    <source>
        <dbReference type="EMBL" id="MED6263740.1"/>
    </source>
</evidence>
<feature type="compositionally biased region" description="Polar residues" evidence="1">
    <location>
        <begin position="232"/>
        <end position="245"/>
    </location>
</feature>
<feature type="non-terminal residue" evidence="3">
    <location>
        <position position="414"/>
    </location>
</feature>
<protein>
    <recommendedName>
        <fullName evidence="2">Rho GTPase-activating protein 29/45 N-terminal domain-containing protein</fullName>
    </recommendedName>
</protein>
<reference evidence="3 4" key="1">
    <citation type="submission" date="2021-06" db="EMBL/GenBank/DDBJ databases">
        <authorList>
            <person name="Palmer J.M."/>
        </authorList>
    </citation>
    <scope>NUCLEOTIDE SEQUENCE [LARGE SCALE GENOMIC DNA]</scope>
    <source>
        <strain evidence="3 4">CL_MEX2019</strain>
        <tissue evidence="3">Muscle</tissue>
    </source>
</reference>
<comment type="caution">
    <text evidence="3">The sequence shown here is derived from an EMBL/GenBank/DDBJ whole genome shotgun (WGS) entry which is preliminary data.</text>
</comment>
<dbReference type="EMBL" id="JAHUTJ010000420">
    <property type="protein sequence ID" value="MED6263740.1"/>
    <property type="molecule type" value="Genomic_DNA"/>
</dbReference>
<evidence type="ECO:0000259" key="2">
    <source>
        <dbReference type="Pfam" id="PF24235"/>
    </source>
</evidence>
<dbReference type="InterPro" id="IPR057028">
    <property type="entry name" value="RHG29_45_N"/>
</dbReference>
<gene>
    <name evidence="3" type="ORF">CHARACLAT_007590</name>
</gene>
<dbReference type="Proteomes" id="UP001352852">
    <property type="component" value="Unassembled WGS sequence"/>
</dbReference>
<feature type="domain" description="Rho GTPase-activating protein 29/45 N-terminal" evidence="2">
    <location>
        <begin position="315"/>
        <end position="414"/>
    </location>
</feature>
<organism evidence="3 4">
    <name type="scientific">Characodon lateralis</name>
    <dbReference type="NCBI Taxonomy" id="208331"/>
    <lineage>
        <taxon>Eukaryota</taxon>
        <taxon>Metazoa</taxon>
        <taxon>Chordata</taxon>
        <taxon>Craniata</taxon>
        <taxon>Vertebrata</taxon>
        <taxon>Euteleostomi</taxon>
        <taxon>Actinopterygii</taxon>
        <taxon>Neopterygii</taxon>
        <taxon>Teleostei</taxon>
        <taxon>Neoteleostei</taxon>
        <taxon>Acanthomorphata</taxon>
        <taxon>Ovalentaria</taxon>
        <taxon>Atherinomorphae</taxon>
        <taxon>Cyprinodontiformes</taxon>
        <taxon>Goodeidae</taxon>
        <taxon>Characodon</taxon>
    </lineage>
</organism>
<keyword evidence="4" id="KW-1185">Reference proteome</keyword>
<name>A0ABU7CPR6_9TELE</name>
<dbReference type="Pfam" id="PF24235">
    <property type="entry name" value="RHG29_45_N"/>
    <property type="match status" value="1"/>
</dbReference>
<feature type="region of interest" description="Disordered" evidence="1">
    <location>
        <begin position="172"/>
        <end position="247"/>
    </location>
</feature>
<feature type="compositionally biased region" description="Polar residues" evidence="1">
    <location>
        <begin position="188"/>
        <end position="200"/>
    </location>
</feature>
<proteinExistence type="predicted"/>
<evidence type="ECO:0000256" key="1">
    <source>
        <dbReference type="SAM" id="MobiDB-lite"/>
    </source>
</evidence>
<feature type="compositionally biased region" description="Low complexity" evidence="1">
    <location>
        <begin position="210"/>
        <end position="231"/>
    </location>
</feature>
<evidence type="ECO:0000313" key="4">
    <source>
        <dbReference type="Proteomes" id="UP001352852"/>
    </source>
</evidence>
<accession>A0ABU7CPR6</accession>
<sequence>MLDAHLCQDGLIAVELERRDNLLLFGSLRRAHSPPHRPTLIRHICLRAEVFLFKVCGASVNHLCVPTPTRAQRADARGALLTVLAASRDVRLCASVSLRGSMSDSSSRRRKTHTQLSWLRVGPDGTEFPLNASARRNKWRVGGWVGGLCVKLKEVGMDGKGTLKMFRKKRELIKTPSISKKSRAGSPGPQSGAPSLSILQEQPRKDAADATLSSSPSSSTTSSTLTPSSASFQDSSLSCPGTPSPQHAKLVAMQGVGGASPVTTLKRPTALSRHASAAGFPLPSWVYTKGQGKGALSPSPQSEVPESTVIEVEDIPALLRDVARFAEAVEKLKDVVLAEGKESQRPVAHECLGEVLRNLRQVINTYPLLNTVEILTAAGKLISRVKGFHYEASNETDKKDFEKAIETIAVAFSS</sequence>